<dbReference type="Gene3D" id="3.30.9.10">
    <property type="entry name" value="D-Amino Acid Oxidase, subunit A, domain 2"/>
    <property type="match status" value="1"/>
</dbReference>
<dbReference type="STRING" id="383855.N1QC81"/>
<dbReference type="Gene3D" id="3.50.50.60">
    <property type="entry name" value="FAD/NAD(P)-binding domain"/>
    <property type="match status" value="1"/>
</dbReference>
<dbReference type="PANTHER" id="PTHR13847:SF260">
    <property type="entry name" value="FAD DEPENDENT OXIDOREDUCTASE DOMAIN-CONTAINING PROTEIN"/>
    <property type="match status" value="1"/>
</dbReference>
<proteinExistence type="predicted"/>
<protein>
    <recommendedName>
        <fullName evidence="2">FAD dependent oxidoreductase domain-containing protein</fullName>
    </recommendedName>
</protein>
<evidence type="ECO:0000313" key="3">
    <source>
        <dbReference type="EMBL" id="EME89027.1"/>
    </source>
</evidence>
<dbReference type="Proteomes" id="UP000016932">
    <property type="component" value="Unassembled WGS sequence"/>
</dbReference>
<feature type="domain" description="FAD dependent oxidoreductase" evidence="2">
    <location>
        <begin position="62"/>
        <end position="409"/>
    </location>
</feature>
<dbReference type="PANTHER" id="PTHR13847">
    <property type="entry name" value="SARCOSINE DEHYDROGENASE-RELATED"/>
    <property type="match status" value="1"/>
</dbReference>
<dbReference type="OrthoDB" id="429143at2759"/>
<feature type="region of interest" description="Disordered" evidence="1">
    <location>
        <begin position="1"/>
        <end position="33"/>
    </location>
</feature>
<dbReference type="GO" id="GO:0005737">
    <property type="term" value="C:cytoplasm"/>
    <property type="evidence" value="ECO:0007669"/>
    <property type="project" value="TreeGrafter"/>
</dbReference>
<dbReference type="VEuPathDB" id="FungiDB:MYCFIDRAFT_27292"/>
<sequence>MPVAPAPPAIKEGSSSPHPPPPPPPSGFPKDEGASVSYWLRGVQGDPLLRHRTTHLLPGQADIVIVGSGISGTVTAKHCIERWPEKSVVVLEARDFCSGATGRNAGHCKPDQWRGFSSFQQTFGTEQALKIMENEQRTWSSIVEYVRENNVDCDLFVGDTFDVPVTTEAAETAARTYDSLKAVGSRLQHVRVTSDPGEAEKISGVKGALACYAWKASTLYPWKLVAHIMRRNISNGVNLQTHTKAVEISKDPRNENIWIVKTERGDIACSQVVHATNAYSSAIEPSMYNIIRPQPHMCDAFDPPAGFLRNNAAQHSFGILCGNGVFYSINPRSTTAGPVLFGGSNPGQIELAKWLRKHPARCVDDGLLGFEAVTDAAKSFAANHLMGWSQNPDAREKLHRESWSGIIAMVSENQLRI</sequence>
<dbReference type="GeneID" id="19338559"/>
<evidence type="ECO:0000259" key="2">
    <source>
        <dbReference type="Pfam" id="PF01266"/>
    </source>
</evidence>
<dbReference type="eggNOG" id="ENOG502RKA1">
    <property type="taxonomic scope" value="Eukaryota"/>
</dbReference>
<dbReference type="EMBL" id="KB446555">
    <property type="protein sequence ID" value="EME89027.1"/>
    <property type="molecule type" value="Genomic_DNA"/>
</dbReference>
<gene>
    <name evidence="3" type="ORF">MYCFIDRAFT_27292</name>
</gene>
<dbReference type="RefSeq" id="XP_007919808.1">
    <property type="nucleotide sequence ID" value="XM_007921617.1"/>
</dbReference>
<evidence type="ECO:0000313" key="4">
    <source>
        <dbReference type="Proteomes" id="UP000016932"/>
    </source>
</evidence>
<dbReference type="KEGG" id="pfj:MYCFIDRAFT_27292"/>
<organism evidence="3 4">
    <name type="scientific">Pseudocercospora fijiensis (strain CIRAD86)</name>
    <name type="common">Black leaf streak disease fungus</name>
    <name type="synonym">Mycosphaerella fijiensis</name>
    <dbReference type="NCBI Taxonomy" id="383855"/>
    <lineage>
        <taxon>Eukaryota</taxon>
        <taxon>Fungi</taxon>
        <taxon>Dikarya</taxon>
        <taxon>Ascomycota</taxon>
        <taxon>Pezizomycotina</taxon>
        <taxon>Dothideomycetes</taxon>
        <taxon>Dothideomycetidae</taxon>
        <taxon>Mycosphaerellales</taxon>
        <taxon>Mycosphaerellaceae</taxon>
        <taxon>Pseudocercospora</taxon>
    </lineage>
</organism>
<dbReference type="HOGENOM" id="CLU_022730_0_1_1"/>
<dbReference type="Pfam" id="PF01266">
    <property type="entry name" value="DAO"/>
    <property type="match status" value="1"/>
</dbReference>
<dbReference type="AlphaFoldDB" id="N1QC81"/>
<evidence type="ECO:0000256" key="1">
    <source>
        <dbReference type="SAM" id="MobiDB-lite"/>
    </source>
</evidence>
<feature type="compositionally biased region" description="Pro residues" evidence="1">
    <location>
        <begin position="17"/>
        <end position="27"/>
    </location>
</feature>
<name>N1QC81_PSEFD</name>
<dbReference type="SUPFAM" id="SSF51905">
    <property type="entry name" value="FAD/NAD(P)-binding domain"/>
    <property type="match status" value="1"/>
</dbReference>
<dbReference type="InterPro" id="IPR036188">
    <property type="entry name" value="FAD/NAD-bd_sf"/>
</dbReference>
<reference evidence="3 4" key="1">
    <citation type="journal article" date="2012" name="PLoS Pathog.">
        <title>Diverse lifestyles and strategies of plant pathogenesis encoded in the genomes of eighteen Dothideomycetes fungi.</title>
        <authorList>
            <person name="Ohm R.A."/>
            <person name="Feau N."/>
            <person name="Henrissat B."/>
            <person name="Schoch C.L."/>
            <person name="Horwitz B.A."/>
            <person name="Barry K.W."/>
            <person name="Condon B.J."/>
            <person name="Copeland A.C."/>
            <person name="Dhillon B."/>
            <person name="Glaser F."/>
            <person name="Hesse C.N."/>
            <person name="Kosti I."/>
            <person name="LaButti K."/>
            <person name="Lindquist E.A."/>
            <person name="Lucas S."/>
            <person name="Salamov A.A."/>
            <person name="Bradshaw R.E."/>
            <person name="Ciuffetti L."/>
            <person name="Hamelin R.C."/>
            <person name="Kema G.H.J."/>
            <person name="Lawrence C."/>
            <person name="Scott J.A."/>
            <person name="Spatafora J.W."/>
            <person name="Turgeon B.G."/>
            <person name="de Wit P.J.G.M."/>
            <person name="Zhong S."/>
            <person name="Goodwin S.B."/>
            <person name="Grigoriev I.V."/>
        </authorList>
    </citation>
    <scope>NUCLEOTIDE SEQUENCE [LARGE SCALE GENOMIC DNA]</scope>
    <source>
        <strain evidence="3 4">CIRAD86</strain>
    </source>
</reference>
<keyword evidence="4" id="KW-1185">Reference proteome</keyword>
<accession>N1QC81</accession>
<dbReference type="InterPro" id="IPR006076">
    <property type="entry name" value="FAD-dep_OxRdtase"/>
</dbReference>